<dbReference type="Proteomes" id="UP000193450">
    <property type="component" value="Chromosome"/>
</dbReference>
<evidence type="ECO:0000313" key="4">
    <source>
        <dbReference type="Proteomes" id="UP000193450"/>
    </source>
</evidence>
<dbReference type="InterPro" id="IPR013424">
    <property type="entry name" value="Ice-binding_C"/>
</dbReference>
<proteinExistence type="predicted"/>
<dbReference type="KEGG" id="osg:BST96_13070"/>
<keyword evidence="4" id="KW-1185">Reference proteome</keyword>
<dbReference type="AlphaFoldDB" id="A0A1X9NGJ0"/>
<evidence type="ECO:0000313" key="3">
    <source>
        <dbReference type="EMBL" id="ARN74965.1"/>
    </source>
</evidence>
<dbReference type="Pfam" id="PF07589">
    <property type="entry name" value="PEP-CTERM"/>
    <property type="match status" value="1"/>
</dbReference>
<evidence type="ECO:0000259" key="2">
    <source>
        <dbReference type="Pfam" id="PF07589"/>
    </source>
</evidence>
<protein>
    <recommendedName>
        <fullName evidence="2">Ice-binding protein C-terminal domain-containing protein</fullName>
    </recommendedName>
</protein>
<dbReference type="NCBIfam" id="TIGR02595">
    <property type="entry name" value="PEP_CTERM"/>
    <property type="match status" value="1"/>
</dbReference>
<dbReference type="RefSeq" id="WP_085759131.1">
    <property type="nucleotide sequence ID" value="NZ_CP019343.1"/>
</dbReference>
<dbReference type="OrthoDB" id="5432749at2"/>
<feature type="signal peptide" evidence="1">
    <location>
        <begin position="1"/>
        <end position="26"/>
    </location>
</feature>
<organism evidence="3 4">
    <name type="scientific">Oceanicoccus sagamiensis</name>
    <dbReference type="NCBI Taxonomy" id="716816"/>
    <lineage>
        <taxon>Bacteria</taxon>
        <taxon>Pseudomonadati</taxon>
        <taxon>Pseudomonadota</taxon>
        <taxon>Gammaproteobacteria</taxon>
        <taxon>Cellvibrionales</taxon>
        <taxon>Spongiibacteraceae</taxon>
        <taxon>Oceanicoccus</taxon>
    </lineage>
</organism>
<feature type="domain" description="Ice-binding protein C-terminal" evidence="2">
    <location>
        <begin position="237"/>
        <end position="260"/>
    </location>
</feature>
<reference evidence="3 4" key="1">
    <citation type="submission" date="2016-11" db="EMBL/GenBank/DDBJ databases">
        <title>Trade-off between light-utilization and light-protection in marine flavobacteria.</title>
        <authorList>
            <person name="Kumagai Y."/>
        </authorList>
    </citation>
    <scope>NUCLEOTIDE SEQUENCE [LARGE SCALE GENOMIC DNA]</scope>
    <source>
        <strain evidence="3 4">NBRC 107125</strain>
    </source>
</reference>
<dbReference type="STRING" id="716816.BST96_13070"/>
<keyword evidence="1" id="KW-0732">Signal</keyword>
<sequence length="262" mass="27960">MFGSSIKKLFLLGLAQACIGLSAAQAVVIDDNYIGAADDPFTDWGIGRDVLGGNIYEVYGMEVTFTETLMTVTVNTDFIESHEENYDNYIAGDLFISTDGWSPFGSAANAYMYDDSYNGEDWEFAYDSSAGVVIEISNPGYIDVIGNDPECCRHGQETMVEGYLASDITNAGVSYTEAAVATSGLGGVYDYTYVINYEELGIMAGDELGLHWVMSCGNDVIEGMVTVPSGSNPTTGTVPEPGSLVLLAIGVVALVVTRRKPA</sequence>
<feature type="chain" id="PRO_5012869423" description="Ice-binding protein C-terminal domain-containing protein" evidence="1">
    <location>
        <begin position="27"/>
        <end position="262"/>
    </location>
</feature>
<accession>A0A1X9NGJ0</accession>
<name>A0A1X9NGJ0_9GAMM</name>
<dbReference type="EMBL" id="CP019343">
    <property type="protein sequence ID" value="ARN74965.1"/>
    <property type="molecule type" value="Genomic_DNA"/>
</dbReference>
<gene>
    <name evidence="3" type="ORF">BST96_13070</name>
</gene>
<evidence type="ECO:0000256" key="1">
    <source>
        <dbReference type="SAM" id="SignalP"/>
    </source>
</evidence>